<dbReference type="Proteomes" id="UP000183642">
    <property type="component" value="Unassembled WGS sequence"/>
</dbReference>
<keyword evidence="3" id="KW-1185">Reference proteome</keyword>
<dbReference type="PROSITE" id="PS50995">
    <property type="entry name" value="HTH_MARR_2"/>
    <property type="match status" value="1"/>
</dbReference>
<evidence type="ECO:0000313" key="3">
    <source>
        <dbReference type="Proteomes" id="UP000183642"/>
    </source>
</evidence>
<keyword evidence="2" id="KW-0238">DNA-binding</keyword>
<name>A0A1I5FNB6_9ACTN</name>
<proteinExistence type="predicted"/>
<dbReference type="InterPro" id="IPR000835">
    <property type="entry name" value="HTH_MarR-typ"/>
</dbReference>
<dbReference type="OrthoDB" id="4629660at2"/>
<dbReference type="AlphaFoldDB" id="A0A1I5FNB6"/>
<sequence>MAVEQQATGAPAPPSAAPSLVELLTVVARRVARGVTAVLAEDGATLDSYRLMRALGSGPGRTMGELGAALCLPAPTTTRLVDALVDAALAYRLPDPDDGRRVRVHLAARGRTRLDRLEALVAAHEAALAAELGADRVGALVAALTDLAAPQDPLPGS</sequence>
<dbReference type="Gene3D" id="1.10.10.10">
    <property type="entry name" value="Winged helix-like DNA-binding domain superfamily/Winged helix DNA-binding domain"/>
    <property type="match status" value="1"/>
</dbReference>
<dbReference type="Pfam" id="PF12802">
    <property type="entry name" value="MarR_2"/>
    <property type="match status" value="1"/>
</dbReference>
<evidence type="ECO:0000259" key="1">
    <source>
        <dbReference type="PROSITE" id="PS50995"/>
    </source>
</evidence>
<reference evidence="3" key="1">
    <citation type="submission" date="2016-10" db="EMBL/GenBank/DDBJ databases">
        <authorList>
            <person name="Varghese N."/>
            <person name="Submissions S."/>
        </authorList>
    </citation>
    <scope>NUCLEOTIDE SEQUENCE [LARGE SCALE GENOMIC DNA]</scope>
    <source>
        <strain evidence="3">DSM 43161</strain>
    </source>
</reference>
<dbReference type="SMART" id="SM00347">
    <property type="entry name" value="HTH_MARR"/>
    <property type="match status" value="1"/>
</dbReference>
<dbReference type="EMBL" id="FOWE01000005">
    <property type="protein sequence ID" value="SFO25255.1"/>
    <property type="molecule type" value="Genomic_DNA"/>
</dbReference>
<dbReference type="SUPFAM" id="SSF46785">
    <property type="entry name" value="Winged helix' DNA-binding domain"/>
    <property type="match status" value="1"/>
</dbReference>
<protein>
    <submittedName>
        <fullName evidence="2">DNA-binding transcriptional regulator, MarR family</fullName>
    </submittedName>
</protein>
<dbReference type="InterPro" id="IPR036388">
    <property type="entry name" value="WH-like_DNA-bd_sf"/>
</dbReference>
<evidence type="ECO:0000313" key="2">
    <source>
        <dbReference type="EMBL" id="SFO25255.1"/>
    </source>
</evidence>
<dbReference type="PANTHER" id="PTHR33164:SF43">
    <property type="entry name" value="HTH-TYPE TRANSCRIPTIONAL REPRESSOR YETL"/>
    <property type="match status" value="1"/>
</dbReference>
<accession>A0A1I5FNB6</accession>
<dbReference type="PANTHER" id="PTHR33164">
    <property type="entry name" value="TRANSCRIPTIONAL REGULATOR, MARR FAMILY"/>
    <property type="match status" value="1"/>
</dbReference>
<organism evidence="2 3">
    <name type="scientific">Geodermatophilus obscurus</name>
    <dbReference type="NCBI Taxonomy" id="1861"/>
    <lineage>
        <taxon>Bacteria</taxon>
        <taxon>Bacillati</taxon>
        <taxon>Actinomycetota</taxon>
        <taxon>Actinomycetes</taxon>
        <taxon>Geodermatophilales</taxon>
        <taxon>Geodermatophilaceae</taxon>
        <taxon>Geodermatophilus</taxon>
    </lineage>
</organism>
<dbReference type="GO" id="GO:0003700">
    <property type="term" value="F:DNA-binding transcription factor activity"/>
    <property type="evidence" value="ECO:0007669"/>
    <property type="project" value="InterPro"/>
</dbReference>
<dbReference type="RefSeq" id="WP_075013868.1">
    <property type="nucleotide sequence ID" value="NZ_FOWE01000005.1"/>
</dbReference>
<dbReference type="GO" id="GO:0003677">
    <property type="term" value="F:DNA binding"/>
    <property type="evidence" value="ECO:0007669"/>
    <property type="project" value="UniProtKB-KW"/>
</dbReference>
<feature type="domain" description="HTH marR-type" evidence="1">
    <location>
        <begin position="17"/>
        <end position="149"/>
    </location>
</feature>
<dbReference type="InterPro" id="IPR039422">
    <property type="entry name" value="MarR/SlyA-like"/>
</dbReference>
<gene>
    <name evidence="2" type="ORF">SAMN05660359_02261</name>
</gene>
<dbReference type="GO" id="GO:0006950">
    <property type="term" value="P:response to stress"/>
    <property type="evidence" value="ECO:0007669"/>
    <property type="project" value="TreeGrafter"/>
</dbReference>
<dbReference type="InterPro" id="IPR036390">
    <property type="entry name" value="WH_DNA-bd_sf"/>
</dbReference>